<dbReference type="Gene3D" id="3.30.450.60">
    <property type="match status" value="1"/>
</dbReference>
<accession>A0AAV7Y8L8</accession>
<dbReference type="AlphaFoldDB" id="A0AAV7Y8L8"/>
<evidence type="ECO:0000313" key="1">
    <source>
        <dbReference type="EMBL" id="KAJ3426166.1"/>
    </source>
</evidence>
<gene>
    <name evidence="1" type="ORF">M0812_28616</name>
</gene>
<proteinExistence type="predicted"/>
<evidence type="ECO:0000313" key="2">
    <source>
        <dbReference type="Proteomes" id="UP001146793"/>
    </source>
</evidence>
<dbReference type="Proteomes" id="UP001146793">
    <property type="component" value="Unassembled WGS sequence"/>
</dbReference>
<comment type="caution">
    <text evidence="1">The sequence shown here is derived from an EMBL/GenBank/DDBJ whole genome shotgun (WGS) entry which is preliminary data.</text>
</comment>
<reference evidence="1" key="1">
    <citation type="submission" date="2022-08" db="EMBL/GenBank/DDBJ databases">
        <title>Novel sulphate-reducing endosymbionts in the free-living metamonad Anaeramoeba.</title>
        <authorList>
            <person name="Jerlstrom-Hultqvist J."/>
            <person name="Cepicka I."/>
            <person name="Gallot-Lavallee L."/>
            <person name="Salas-Leiva D."/>
            <person name="Curtis B.A."/>
            <person name="Zahonova K."/>
            <person name="Pipaliya S."/>
            <person name="Dacks J."/>
            <person name="Roger A.J."/>
        </authorList>
    </citation>
    <scope>NUCLEOTIDE SEQUENCE</scope>
    <source>
        <strain evidence="1">Busselton2</strain>
    </source>
</reference>
<organism evidence="1 2">
    <name type="scientific">Anaeramoeba flamelloides</name>
    <dbReference type="NCBI Taxonomy" id="1746091"/>
    <lineage>
        <taxon>Eukaryota</taxon>
        <taxon>Metamonada</taxon>
        <taxon>Anaeramoebidae</taxon>
        <taxon>Anaeramoeba</taxon>
    </lineage>
</organism>
<dbReference type="EMBL" id="JANTQA010000070">
    <property type="protein sequence ID" value="KAJ3426166.1"/>
    <property type="molecule type" value="Genomic_DNA"/>
</dbReference>
<dbReference type="SUPFAM" id="SSF64356">
    <property type="entry name" value="SNARE-like"/>
    <property type="match status" value="1"/>
</dbReference>
<protein>
    <submittedName>
        <fullName evidence="1">Tset complex member tstd</fullName>
    </submittedName>
</protein>
<sequence length="149" mass="17444">MIRQLMVVNTSGNIILEETYRGKPRDLKNLETTKIFFEETMQNWDSIQIREEQVYVFSRTLYLIFKICEDVILVISAHERETEGFLREIAEILTSAIRDACKGSINEDRVIDSLPQILLSFGLIIDKKGYVDHIDPDRIKKIRKLKNLK</sequence>
<name>A0AAV7Y8L8_9EUKA</name>
<dbReference type="InterPro" id="IPR011012">
    <property type="entry name" value="Longin-like_dom_sf"/>
</dbReference>